<feature type="compositionally biased region" description="Polar residues" evidence="2">
    <location>
        <begin position="570"/>
        <end position="599"/>
    </location>
</feature>
<feature type="coiled-coil region" evidence="1">
    <location>
        <begin position="401"/>
        <end position="519"/>
    </location>
</feature>
<gene>
    <name evidence="3" type="ORF">TTHERM_00244000</name>
</gene>
<dbReference type="InParanoid" id="Q245Z9"/>
<protein>
    <submittedName>
        <fullName evidence="3">Sec1 family protein</fullName>
    </submittedName>
</protein>
<dbReference type="EMBL" id="GG662474">
    <property type="protein sequence ID" value="EAS03484.2"/>
    <property type="molecule type" value="Genomic_DNA"/>
</dbReference>
<dbReference type="AlphaFoldDB" id="Q245Z9"/>
<evidence type="ECO:0000313" key="3">
    <source>
        <dbReference type="EMBL" id="EAS03484.2"/>
    </source>
</evidence>
<reference evidence="4" key="1">
    <citation type="journal article" date="2006" name="PLoS Biol.">
        <title>Macronuclear genome sequence of the ciliate Tetrahymena thermophila, a model eukaryote.</title>
        <authorList>
            <person name="Eisen J.A."/>
            <person name="Coyne R.S."/>
            <person name="Wu M."/>
            <person name="Wu D."/>
            <person name="Thiagarajan M."/>
            <person name="Wortman J.R."/>
            <person name="Badger J.H."/>
            <person name="Ren Q."/>
            <person name="Amedeo P."/>
            <person name="Jones K.M."/>
            <person name="Tallon L.J."/>
            <person name="Delcher A.L."/>
            <person name="Salzberg S.L."/>
            <person name="Silva J.C."/>
            <person name="Haas B.J."/>
            <person name="Majoros W.H."/>
            <person name="Farzad M."/>
            <person name="Carlton J.M."/>
            <person name="Smith R.K. Jr."/>
            <person name="Garg J."/>
            <person name="Pearlman R.E."/>
            <person name="Karrer K.M."/>
            <person name="Sun L."/>
            <person name="Manning G."/>
            <person name="Elde N.C."/>
            <person name="Turkewitz A.P."/>
            <person name="Asai D.J."/>
            <person name="Wilkes D.E."/>
            <person name="Wang Y."/>
            <person name="Cai H."/>
            <person name="Collins K."/>
            <person name="Stewart B.A."/>
            <person name="Lee S.R."/>
            <person name="Wilamowska K."/>
            <person name="Weinberg Z."/>
            <person name="Ruzzo W.L."/>
            <person name="Wloga D."/>
            <person name="Gaertig J."/>
            <person name="Frankel J."/>
            <person name="Tsao C.-C."/>
            <person name="Gorovsky M.A."/>
            <person name="Keeling P.J."/>
            <person name="Waller R.F."/>
            <person name="Patron N.J."/>
            <person name="Cherry J.M."/>
            <person name="Stover N.A."/>
            <person name="Krieger C.J."/>
            <person name="del Toro C."/>
            <person name="Ryder H.F."/>
            <person name="Williamson S.C."/>
            <person name="Barbeau R.A."/>
            <person name="Hamilton E.P."/>
            <person name="Orias E."/>
        </authorList>
    </citation>
    <scope>NUCLEOTIDE SEQUENCE [LARGE SCALE GENOMIC DNA]</scope>
    <source>
        <strain evidence="4">SB210</strain>
    </source>
</reference>
<dbReference type="RefSeq" id="XP_001023729.2">
    <property type="nucleotide sequence ID" value="XM_001023729.2"/>
</dbReference>
<dbReference type="KEGG" id="tet:TTHERM_00244000"/>
<organism evidence="3 4">
    <name type="scientific">Tetrahymena thermophila (strain SB210)</name>
    <dbReference type="NCBI Taxonomy" id="312017"/>
    <lineage>
        <taxon>Eukaryota</taxon>
        <taxon>Sar</taxon>
        <taxon>Alveolata</taxon>
        <taxon>Ciliophora</taxon>
        <taxon>Intramacronucleata</taxon>
        <taxon>Oligohymenophorea</taxon>
        <taxon>Hymenostomatida</taxon>
        <taxon>Tetrahymenina</taxon>
        <taxon>Tetrahymenidae</taxon>
        <taxon>Tetrahymena</taxon>
    </lineage>
</organism>
<feature type="region of interest" description="Disordered" evidence="2">
    <location>
        <begin position="567"/>
        <end position="599"/>
    </location>
</feature>
<keyword evidence="4" id="KW-1185">Reference proteome</keyword>
<accession>Q245Z9</accession>
<dbReference type="Proteomes" id="UP000009168">
    <property type="component" value="Unassembled WGS sequence"/>
</dbReference>
<proteinExistence type="predicted"/>
<evidence type="ECO:0000256" key="1">
    <source>
        <dbReference type="SAM" id="Coils"/>
    </source>
</evidence>
<sequence length="642" mass="75208">MRPSLKSESIVQPANFPKIPQQQYLQKTSSKQHIQSSPVVNSIEQNHAIKPLNIASNPAVLYQMHSPTQLKQNQIQFGYNFQIASPQQQFKQAPFTFNQPATVQQFLSPPQQFQTERATRVHTQPTKNQIKNDNFQQIDQVSPTKQNLTTLSSNEQNQQTYYYQNMSNQKNNLSAQILNTTNSNYSPQKQQQQNQQQQQQQQLFQNTIIKQSPKTNAQLTTQILIKNNSQYQTQQQQQQTFQKQQMIQQQVKQPQISAQNFNIQESQQQEVDAKMNTMDQKINLLVQEINSLQILIVKKNKEAKYWKQKYEAIDQNMASFLSDEEKGENLTPRRLQRNTDSVIEEEKDIENSEDYHKRDQYISQLKNKIKDLNQQLFDKDLYYKEQLDTITKIIKQKDEYLQQYISLNQELLDKIEVLSQQQTQFQQVKEDNEQLFIDLQNKQEMIDRLQKQLNIDDRTSLYNSQCKNFDEDLTQGLVSKLKQECTILQSDYQILQSQYKSLKAENENLQARVNTLQFAQTKGTFFSNDSPSVYDKLVFDRSTEIKKLQQQLSQYATVVQEIQNEEDLQESQGLQNQSNKQNLADSYHSSQSNRDSQMKQQQILLSDFASQRNYSHLSNNIFAASSYNNSPQKDPILHQESI</sequence>
<name>Q245Z9_TETTS</name>
<evidence type="ECO:0000256" key="2">
    <source>
        <dbReference type="SAM" id="MobiDB-lite"/>
    </source>
</evidence>
<dbReference type="GeneID" id="7828639"/>
<keyword evidence="1" id="KW-0175">Coiled coil</keyword>
<evidence type="ECO:0000313" key="4">
    <source>
        <dbReference type="Proteomes" id="UP000009168"/>
    </source>
</evidence>
<dbReference type="HOGENOM" id="CLU_249277_0_0_1"/>